<proteinExistence type="predicted"/>
<reference evidence="2" key="2">
    <citation type="submission" date="2020-09" db="EMBL/GenBank/DDBJ databases">
        <authorList>
            <person name="Sun Q."/>
            <person name="Kim S."/>
        </authorList>
    </citation>
    <scope>NUCLEOTIDE SEQUENCE</scope>
    <source>
        <strain evidence="2">KCTC 12368</strain>
    </source>
</reference>
<evidence type="ECO:0000313" key="2">
    <source>
        <dbReference type="EMBL" id="GGZ25762.1"/>
    </source>
</evidence>
<evidence type="ECO:0000256" key="1">
    <source>
        <dbReference type="SAM" id="Phobius"/>
    </source>
</evidence>
<name>A0A918PZ12_9BACT</name>
<keyword evidence="1" id="KW-0812">Transmembrane</keyword>
<dbReference type="Proteomes" id="UP000619457">
    <property type="component" value="Unassembled WGS sequence"/>
</dbReference>
<feature type="transmembrane region" description="Helical" evidence="1">
    <location>
        <begin position="12"/>
        <end position="33"/>
    </location>
</feature>
<dbReference type="AlphaFoldDB" id="A0A918PZ12"/>
<accession>A0A918PZ12</accession>
<protein>
    <submittedName>
        <fullName evidence="2">Uncharacterized protein</fullName>
    </submittedName>
</protein>
<sequence>MFIPNKKGKAIYFSLTLFDFICAMSFSPFLTIAKESSLINEISLYDTLLTFGQDQNSLDSKFRKIAPI</sequence>
<comment type="caution">
    <text evidence="2">The sequence shown here is derived from an EMBL/GenBank/DDBJ whole genome shotgun (WGS) entry which is preliminary data.</text>
</comment>
<keyword evidence="1" id="KW-0472">Membrane</keyword>
<keyword evidence="3" id="KW-1185">Reference proteome</keyword>
<organism evidence="2 3">
    <name type="scientific">Echinicola pacifica</name>
    <dbReference type="NCBI Taxonomy" id="346377"/>
    <lineage>
        <taxon>Bacteria</taxon>
        <taxon>Pseudomonadati</taxon>
        <taxon>Bacteroidota</taxon>
        <taxon>Cytophagia</taxon>
        <taxon>Cytophagales</taxon>
        <taxon>Cyclobacteriaceae</taxon>
        <taxon>Echinicola</taxon>
    </lineage>
</organism>
<evidence type="ECO:0000313" key="3">
    <source>
        <dbReference type="Proteomes" id="UP000619457"/>
    </source>
</evidence>
<dbReference type="EMBL" id="BMWX01000003">
    <property type="protein sequence ID" value="GGZ25762.1"/>
    <property type="molecule type" value="Genomic_DNA"/>
</dbReference>
<reference evidence="2" key="1">
    <citation type="journal article" date="2014" name="Int. J. Syst. Evol. Microbiol.">
        <title>Complete genome sequence of Corynebacterium casei LMG S-19264T (=DSM 44701T), isolated from a smear-ripened cheese.</title>
        <authorList>
            <consortium name="US DOE Joint Genome Institute (JGI-PGF)"/>
            <person name="Walter F."/>
            <person name="Albersmeier A."/>
            <person name="Kalinowski J."/>
            <person name="Ruckert C."/>
        </authorList>
    </citation>
    <scope>NUCLEOTIDE SEQUENCE</scope>
    <source>
        <strain evidence="2">KCTC 12368</strain>
    </source>
</reference>
<gene>
    <name evidence="2" type="ORF">GCM10007049_17900</name>
</gene>
<keyword evidence="1" id="KW-1133">Transmembrane helix</keyword>